<evidence type="ECO:0000313" key="2">
    <source>
        <dbReference type="EMBL" id="MFF0542752.1"/>
    </source>
</evidence>
<reference evidence="2 3" key="1">
    <citation type="submission" date="2024-10" db="EMBL/GenBank/DDBJ databases">
        <title>The Natural Products Discovery Center: Release of the First 8490 Sequenced Strains for Exploring Actinobacteria Biosynthetic Diversity.</title>
        <authorList>
            <person name="Kalkreuter E."/>
            <person name="Kautsar S.A."/>
            <person name="Yang D."/>
            <person name="Bader C.D."/>
            <person name="Teijaro C.N."/>
            <person name="Fluegel L."/>
            <person name="Davis C.M."/>
            <person name="Simpson J.R."/>
            <person name="Lauterbach L."/>
            <person name="Steele A.D."/>
            <person name="Gui C."/>
            <person name="Meng S."/>
            <person name="Li G."/>
            <person name="Viehrig K."/>
            <person name="Ye F."/>
            <person name="Su P."/>
            <person name="Kiefer A.F."/>
            <person name="Nichols A."/>
            <person name="Cepeda A.J."/>
            <person name="Yan W."/>
            <person name="Fan B."/>
            <person name="Jiang Y."/>
            <person name="Adhikari A."/>
            <person name="Zheng C.-J."/>
            <person name="Schuster L."/>
            <person name="Cowan T.M."/>
            <person name="Smanski M.J."/>
            <person name="Chevrette M.G."/>
            <person name="De Carvalho L.P.S."/>
            <person name="Shen B."/>
        </authorList>
    </citation>
    <scope>NUCLEOTIDE SEQUENCE [LARGE SCALE GENOMIC DNA]</scope>
    <source>
        <strain evidence="2 3">NPDC004045</strain>
    </source>
</reference>
<accession>A0ABW6PK23</accession>
<dbReference type="EMBL" id="JBIAMX010000003">
    <property type="protein sequence ID" value="MFF0542752.1"/>
    <property type="molecule type" value="Genomic_DNA"/>
</dbReference>
<keyword evidence="1" id="KW-0812">Transmembrane</keyword>
<name>A0ABW6PK23_9NOCA</name>
<protein>
    <recommendedName>
        <fullName evidence="4">DoxX family protein</fullName>
    </recommendedName>
</protein>
<feature type="transmembrane region" description="Helical" evidence="1">
    <location>
        <begin position="235"/>
        <end position="260"/>
    </location>
</feature>
<feature type="transmembrane region" description="Helical" evidence="1">
    <location>
        <begin position="27"/>
        <end position="49"/>
    </location>
</feature>
<comment type="caution">
    <text evidence="2">The sequence shown here is derived from an EMBL/GenBank/DDBJ whole genome shotgun (WGS) entry which is preliminary data.</text>
</comment>
<keyword evidence="1" id="KW-0472">Membrane</keyword>
<keyword evidence="1" id="KW-1133">Transmembrane helix</keyword>
<organism evidence="2 3">
    <name type="scientific">Nocardia thailandica</name>
    <dbReference type="NCBI Taxonomy" id="257275"/>
    <lineage>
        <taxon>Bacteria</taxon>
        <taxon>Bacillati</taxon>
        <taxon>Actinomycetota</taxon>
        <taxon>Actinomycetes</taxon>
        <taxon>Mycobacteriales</taxon>
        <taxon>Nocardiaceae</taxon>
        <taxon>Nocardia</taxon>
    </lineage>
</organism>
<feature type="transmembrane region" description="Helical" evidence="1">
    <location>
        <begin position="130"/>
        <end position="150"/>
    </location>
</feature>
<feature type="transmembrane region" description="Helical" evidence="1">
    <location>
        <begin position="98"/>
        <end position="118"/>
    </location>
</feature>
<evidence type="ECO:0000313" key="3">
    <source>
        <dbReference type="Proteomes" id="UP001601444"/>
    </source>
</evidence>
<dbReference type="RefSeq" id="WP_387699523.1">
    <property type="nucleotide sequence ID" value="NZ_JBIAMX010000003.1"/>
</dbReference>
<dbReference type="Proteomes" id="UP001601444">
    <property type="component" value="Unassembled WGS sequence"/>
</dbReference>
<gene>
    <name evidence="2" type="ORF">ACFYTF_07930</name>
</gene>
<evidence type="ECO:0008006" key="4">
    <source>
        <dbReference type="Google" id="ProtNLM"/>
    </source>
</evidence>
<evidence type="ECO:0000256" key="1">
    <source>
        <dbReference type="SAM" id="Phobius"/>
    </source>
</evidence>
<feature type="transmembrane region" description="Helical" evidence="1">
    <location>
        <begin position="281"/>
        <end position="302"/>
    </location>
</feature>
<sequence length="454" mass="49662">MTTEVLVREPAAAETEPGPRWHPAARVAFRFGFVVGLGTAGVWLLHALLRTVGVPRATVDEIAKWTALHPLSDWVGRTVFDVRVDYAATASGDTAAKWVAAFTLLALAVPVTAVWSALDRGRPHYARLLAWFRLLLRFALVSALMLYGMIKVLPTQMSFNLERLVQPYGDMSPMAVLWAHSALSEPYEIALGAAEVTAAVLLILPLTSGIGAVLAVIVALQVLLVNLAFDVPVKLFALQVLLFAVVLAAPDIARVVRALLGRAVPVRDPAPAARTRRGARVLLVAQVLLGAWILCATTVEAYDGWHTYGSARPRSPLYGIWDVTEYSVAGEAVPAVVVFGGGRDDSAMPTPAQRFRRVIFDIPQGMTAQRLDDSLVSFPARVDTDRGTVTLSRDTEHRWPLATLAYVRTEPDRLLLEGTLAGRPVRMRLDRVDLARFPVVSRGFHWVQATPYYR</sequence>
<keyword evidence="3" id="KW-1185">Reference proteome</keyword>
<proteinExistence type="predicted"/>